<sequence>MQNLSQIKYKCEICRQKFKTPTGSTSKRHLDGKKHQNALKRQDVVKQQKRPDLLHEIVLYNAIFKLKNPSYSNILRVFSSFGINSELALNTIIKKIAEKDVLVKGIKDPKYKKVLKIILDERKNQYPISITIEEAFRKFRDLGYKYAPELIDFFTELSHRYPDFLTLSPSKIGMSPDLITFKNIFIDSLKFYPNNNWDL</sequence>
<dbReference type="PROSITE" id="PS50171">
    <property type="entry name" value="ZF_MATRIN"/>
    <property type="match status" value="1"/>
</dbReference>
<organism evidence="5">
    <name type="scientific">marine sediment metagenome</name>
    <dbReference type="NCBI Taxonomy" id="412755"/>
    <lineage>
        <taxon>unclassified sequences</taxon>
        <taxon>metagenomes</taxon>
        <taxon>ecological metagenomes</taxon>
    </lineage>
</organism>
<keyword evidence="2" id="KW-0863">Zinc-finger</keyword>
<gene>
    <name evidence="5" type="ORF">LCGC14_0945770</name>
</gene>
<keyword evidence="3" id="KW-0862">Zinc</keyword>
<evidence type="ECO:0000256" key="2">
    <source>
        <dbReference type="ARBA" id="ARBA00022771"/>
    </source>
</evidence>
<dbReference type="GO" id="GO:0003676">
    <property type="term" value="F:nucleic acid binding"/>
    <property type="evidence" value="ECO:0007669"/>
    <property type="project" value="InterPro"/>
</dbReference>
<evidence type="ECO:0000256" key="1">
    <source>
        <dbReference type="ARBA" id="ARBA00022723"/>
    </source>
</evidence>
<dbReference type="InterPro" id="IPR000690">
    <property type="entry name" value="Matrin/U1-C_Znf_C2H2"/>
</dbReference>
<dbReference type="GO" id="GO:0005634">
    <property type="term" value="C:nucleus"/>
    <property type="evidence" value="ECO:0007669"/>
    <property type="project" value="InterPro"/>
</dbReference>
<accession>A0A0F9NNG4</accession>
<feature type="domain" description="Matrin-type" evidence="4">
    <location>
        <begin position="9"/>
        <end position="41"/>
    </location>
</feature>
<dbReference type="GO" id="GO:0008270">
    <property type="term" value="F:zinc ion binding"/>
    <property type="evidence" value="ECO:0007669"/>
    <property type="project" value="UniProtKB-KW"/>
</dbReference>
<evidence type="ECO:0000256" key="3">
    <source>
        <dbReference type="ARBA" id="ARBA00022833"/>
    </source>
</evidence>
<dbReference type="EMBL" id="LAZR01003336">
    <property type="protein sequence ID" value="KKN19429.1"/>
    <property type="molecule type" value="Genomic_DNA"/>
</dbReference>
<dbReference type="AlphaFoldDB" id="A0A0F9NNG4"/>
<evidence type="ECO:0000259" key="4">
    <source>
        <dbReference type="PROSITE" id="PS50171"/>
    </source>
</evidence>
<dbReference type="Gene3D" id="3.30.160.60">
    <property type="entry name" value="Classic Zinc Finger"/>
    <property type="match status" value="1"/>
</dbReference>
<name>A0A0F9NNG4_9ZZZZ</name>
<protein>
    <recommendedName>
        <fullName evidence="4">Matrin-type domain-containing protein</fullName>
    </recommendedName>
</protein>
<proteinExistence type="predicted"/>
<keyword evidence="1" id="KW-0479">Metal-binding</keyword>
<evidence type="ECO:0000313" key="5">
    <source>
        <dbReference type="EMBL" id="KKN19429.1"/>
    </source>
</evidence>
<comment type="caution">
    <text evidence="5">The sequence shown here is derived from an EMBL/GenBank/DDBJ whole genome shotgun (WGS) entry which is preliminary data.</text>
</comment>
<reference evidence="5" key="1">
    <citation type="journal article" date="2015" name="Nature">
        <title>Complex archaea that bridge the gap between prokaryotes and eukaryotes.</title>
        <authorList>
            <person name="Spang A."/>
            <person name="Saw J.H."/>
            <person name="Jorgensen S.L."/>
            <person name="Zaremba-Niedzwiedzka K."/>
            <person name="Martijn J."/>
            <person name="Lind A.E."/>
            <person name="van Eijk R."/>
            <person name="Schleper C."/>
            <person name="Guy L."/>
            <person name="Ettema T.J."/>
        </authorList>
    </citation>
    <scope>NUCLEOTIDE SEQUENCE</scope>
</reference>